<feature type="transmembrane region" description="Helical" evidence="6">
    <location>
        <begin position="70"/>
        <end position="89"/>
    </location>
</feature>
<keyword evidence="7" id="KW-0813">Transport</keyword>
<feature type="transmembrane region" description="Helical" evidence="6">
    <location>
        <begin position="17"/>
        <end position="36"/>
    </location>
</feature>
<dbReference type="CDD" id="cd06580">
    <property type="entry name" value="TM_PBP1_transp_TpRbsC_like"/>
    <property type="match status" value="1"/>
</dbReference>
<comment type="caution">
    <text evidence="7">The sequence shown here is derived from an EMBL/GenBank/DDBJ whole genome shotgun (WGS) entry which is preliminary data.</text>
</comment>
<comment type="subcellular location">
    <subcellularLocation>
        <location evidence="1">Cell membrane</location>
        <topology evidence="1">Multi-pass membrane protein</topology>
    </subcellularLocation>
</comment>
<keyword evidence="2" id="KW-1003">Cell membrane</keyword>
<evidence type="ECO:0000256" key="1">
    <source>
        <dbReference type="ARBA" id="ARBA00004651"/>
    </source>
</evidence>
<dbReference type="Pfam" id="PF02653">
    <property type="entry name" value="BPD_transp_2"/>
    <property type="match status" value="1"/>
</dbReference>
<dbReference type="InterPro" id="IPR001851">
    <property type="entry name" value="ABC_transp_permease"/>
</dbReference>
<dbReference type="GO" id="GO:0022857">
    <property type="term" value="F:transmembrane transporter activity"/>
    <property type="evidence" value="ECO:0007669"/>
    <property type="project" value="InterPro"/>
</dbReference>
<evidence type="ECO:0000256" key="4">
    <source>
        <dbReference type="ARBA" id="ARBA00022989"/>
    </source>
</evidence>
<dbReference type="GO" id="GO:0005886">
    <property type="term" value="C:plasma membrane"/>
    <property type="evidence" value="ECO:0007669"/>
    <property type="project" value="UniProtKB-SubCell"/>
</dbReference>
<dbReference type="RefSeq" id="WP_021658571.1">
    <property type="nucleotide sequence ID" value="NZ_FQVY01000001.1"/>
</dbReference>
<dbReference type="EMBL" id="FQVY01000001">
    <property type="protein sequence ID" value="SHF63580.1"/>
    <property type="molecule type" value="Genomic_DNA"/>
</dbReference>
<proteinExistence type="predicted"/>
<protein>
    <submittedName>
        <fullName evidence="7">Simple sugar transport system permease protein</fullName>
    </submittedName>
</protein>
<organism evidence="7 8">
    <name type="scientific">Bittarella massiliensis</name>
    <name type="common">ex Durand et al. 2017</name>
    <dbReference type="NCBI Taxonomy" id="1720313"/>
    <lineage>
        <taxon>Bacteria</taxon>
        <taxon>Bacillati</taxon>
        <taxon>Bacillota</taxon>
        <taxon>Clostridia</taxon>
        <taxon>Eubacteriales</taxon>
        <taxon>Oscillospiraceae</taxon>
        <taxon>Bittarella (ex Durand et al. 2017)</taxon>
    </lineage>
</organism>
<evidence type="ECO:0000256" key="2">
    <source>
        <dbReference type="ARBA" id="ARBA00022475"/>
    </source>
</evidence>
<keyword evidence="4 6" id="KW-1133">Transmembrane helix</keyword>
<keyword evidence="3 6" id="KW-0812">Transmembrane</keyword>
<feature type="transmembrane region" description="Helical" evidence="6">
    <location>
        <begin position="155"/>
        <end position="172"/>
    </location>
</feature>
<keyword evidence="7" id="KW-0762">Sugar transport</keyword>
<dbReference type="PANTHER" id="PTHR43370">
    <property type="entry name" value="SUGAR ABC TRANSPORTER INTEGRAL MEMBRANE PROTEIN-RELATED"/>
    <property type="match status" value="1"/>
</dbReference>
<keyword evidence="5 6" id="KW-0472">Membrane</keyword>
<gene>
    <name evidence="7" type="ORF">SAMN05444424_0141</name>
</gene>
<accession>A0AAQ1MB00</accession>
<evidence type="ECO:0000256" key="5">
    <source>
        <dbReference type="ARBA" id="ARBA00023136"/>
    </source>
</evidence>
<name>A0AAQ1MB00_9FIRM</name>
<evidence type="ECO:0000313" key="7">
    <source>
        <dbReference type="EMBL" id="SHF63580.1"/>
    </source>
</evidence>
<reference evidence="8" key="1">
    <citation type="submission" date="2016-11" db="EMBL/GenBank/DDBJ databases">
        <authorList>
            <person name="Jaros S."/>
            <person name="Januszkiewicz K."/>
            <person name="Wedrychowicz H."/>
        </authorList>
    </citation>
    <scope>NUCLEOTIDE SEQUENCE [LARGE SCALE GENOMIC DNA]</scope>
    <source>
        <strain evidence="8">DSM 4029</strain>
    </source>
</reference>
<dbReference type="InterPro" id="IPR037294">
    <property type="entry name" value="ABC_BtuC-like"/>
</dbReference>
<feature type="transmembrane region" description="Helical" evidence="6">
    <location>
        <begin position="275"/>
        <end position="297"/>
    </location>
</feature>
<feature type="transmembrane region" description="Helical" evidence="6">
    <location>
        <begin position="96"/>
        <end position="117"/>
    </location>
</feature>
<evidence type="ECO:0000256" key="6">
    <source>
        <dbReference type="SAM" id="Phobius"/>
    </source>
</evidence>
<feature type="transmembrane region" description="Helical" evidence="6">
    <location>
        <begin position="202"/>
        <end position="221"/>
    </location>
</feature>
<evidence type="ECO:0000313" key="8">
    <source>
        <dbReference type="Proteomes" id="UP000184089"/>
    </source>
</evidence>
<dbReference type="PANTHER" id="PTHR43370:SF1">
    <property type="entry name" value="GUANOSINE ABC TRANSPORTER PERMEASE PROTEIN NUPQ"/>
    <property type="match status" value="1"/>
</dbReference>
<dbReference type="Gene3D" id="1.10.3470.10">
    <property type="entry name" value="ABC transporter involved in vitamin B12 uptake, BtuC"/>
    <property type="match status" value="1"/>
</dbReference>
<dbReference type="Proteomes" id="UP000184089">
    <property type="component" value="Unassembled WGS sequence"/>
</dbReference>
<dbReference type="AlphaFoldDB" id="A0AAQ1MB00"/>
<evidence type="ECO:0000256" key="3">
    <source>
        <dbReference type="ARBA" id="ARBA00022692"/>
    </source>
</evidence>
<sequence>MLEQIFSTLFSWATLKAALRFTTPILLASLGAIFTARAGVLNLNLEGTMLAAALGGVLGCHYGGSLWTGILAAILVGVLIAAILAWDGIYMKSNMVLAGTALNTFVSGLTIFVLFMITGEKGTSTKLTSYKMPSIDIPLIKDIPVLGEILSGHSILTYFAFICVFIAAFLLFKTAIGLRIRAVGENSDAAESVGVNVKRIKAMSLIICGFFASLGGAYLSMDYVTWFQREMTSGRGFIALAAMNLGNSHPVGTMLAAMLFGAAEAIATILQSLKIPYQLVLMIPYFVTLIGLIVYAIRREAKIKKLRMSR</sequence>